<organism evidence="1 2">
    <name type="scientific">Aquipuribacter nitratireducens</name>
    <dbReference type="NCBI Taxonomy" id="650104"/>
    <lineage>
        <taxon>Bacteria</taxon>
        <taxon>Bacillati</taxon>
        <taxon>Actinomycetota</taxon>
        <taxon>Actinomycetes</taxon>
        <taxon>Micrococcales</taxon>
        <taxon>Intrasporangiaceae</taxon>
        <taxon>Aquipuribacter</taxon>
    </lineage>
</organism>
<reference evidence="2" key="1">
    <citation type="journal article" date="2019" name="Int. J. Syst. Evol. Microbiol.">
        <title>The Global Catalogue of Microorganisms (GCM) 10K type strain sequencing project: providing services to taxonomists for standard genome sequencing and annotation.</title>
        <authorList>
            <consortium name="The Broad Institute Genomics Platform"/>
            <consortium name="The Broad Institute Genome Sequencing Center for Infectious Disease"/>
            <person name="Wu L."/>
            <person name="Ma J."/>
        </authorList>
    </citation>
    <scope>NUCLEOTIDE SEQUENCE [LARGE SCALE GENOMIC DNA]</scope>
    <source>
        <strain evidence="2">CCUG 43114</strain>
    </source>
</reference>
<accession>A0ABW0GQ98</accession>
<evidence type="ECO:0000313" key="2">
    <source>
        <dbReference type="Proteomes" id="UP001596122"/>
    </source>
</evidence>
<proteinExistence type="predicted"/>
<dbReference type="EMBL" id="JBHSLD010000014">
    <property type="protein sequence ID" value="MFC5382165.1"/>
    <property type="molecule type" value="Genomic_DNA"/>
</dbReference>
<keyword evidence="2" id="KW-1185">Reference proteome</keyword>
<comment type="caution">
    <text evidence="1">The sequence shown here is derived from an EMBL/GenBank/DDBJ whole genome shotgun (WGS) entry which is preliminary data.</text>
</comment>
<dbReference type="RefSeq" id="WP_340269689.1">
    <property type="nucleotide sequence ID" value="NZ_JBBEOG010000005.1"/>
</dbReference>
<name>A0ABW0GQ98_9MICO</name>
<gene>
    <name evidence="1" type="ORF">ACFPJ6_15455</name>
</gene>
<evidence type="ECO:0000313" key="1">
    <source>
        <dbReference type="EMBL" id="MFC5382165.1"/>
    </source>
</evidence>
<sequence>MRSCTPLPDDQYLRKVGLVAYLVSSLEGLLLFDLPRLQAAVPPQLAVDRLAGKTTKRLGEQLVEFAPACATHNVAAYLGAGGRALVEVAPKRNALLHARPATDEQGRTRLYRWRLPEAHFIDDVWLDRVVQRIDDLHTEVNGLRPQLPD</sequence>
<protein>
    <submittedName>
        <fullName evidence="1">Uncharacterized protein</fullName>
    </submittedName>
</protein>
<dbReference type="Proteomes" id="UP001596122">
    <property type="component" value="Unassembled WGS sequence"/>
</dbReference>